<dbReference type="Gene3D" id="6.10.140.1720">
    <property type="match status" value="1"/>
</dbReference>
<comment type="caution">
    <text evidence="10">The sequence shown here is derived from an EMBL/GenBank/DDBJ whole genome shotgun (WGS) entry which is preliminary data.</text>
</comment>
<dbReference type="FunFam" id="3.40.50.300:FF:000901">
    <property type="entry name" value="Chromosome partition protein Smc"/>
    <property type="match status" value="1"/>
</dbReference>
<dbReference type="InterPro" id="IPR027417">
    <property type="entry name" value="P-loop_NTPase"/>
</dbReference>
<evidence type="ECO:0000256" key="4">
    <source>
        <dbReference type="ARBA" id="ARBA00022840"/>
    </source>
</evidence>
<dbReference type="HAMAP" id="MF_01894">
    <property type="entry name" value="Smc_prok"/>
    <property type="match status" value="1"/>
</dbReference>
<comment type="subunit">
    <text evidence="7">Homodimer.</text>
</comment>
<organism evidence="10 11">
    <name type="scientific">Candidatus Egerieisoma faecipullorum</name>
    <dbReference type="NCBI Taxonomy" id="2840963"/>
    <lineage>
        <taxon>Bacteria</taxon>
        <taxon>Bacillati</taxon>
        <taxon>Bacillota</taxon>
        <taxon>Clostridia</taxon>
        <taxon>Eubacteriales</taxon>
        <taxon>Clostridiaceae</taxon>
        <taxon>Clostridiaceae incertae sedis</taxon>
        <taxon>Candidatus Egerieisoma</taxon>
    </lineage>
</organism>
<dbReference type="GO" id="GO:0016887">
    <property type="term" value="F:ATP hydrolysis activity"/>
    <property type="evidence" value="ECO:0007669"/>
    <property type="project" value="InterPro"/>
</dbReference>
<dbReference type="CDD" id="cd03278">
    <property type="entry name" value="ABC_SMC_barmotin"/>
    <property type="match status" value="2"/>
</dbReference>
<dbReference type="GO" id="GO:0007059">
    <property type="term" value="P:chromosome segregation"/>
    <property type="evidence" value="ECO:0007669"/>
    <property type="project" value="UniProtKB-UniRule"/>
</dbReference>
<feature type="region of interest" description="Disordered" evidence="8">
    <location>
        <begin position="317"/>
        <end position="337"/>
    </location>
</feature>
<dbReference type="AlphaFoldDB" id="A0A9D1I8V6"/>
<dbReference type="GO" id="GO:0005524">
    <property type="term" value="F:ATP binding"/>
    <property type="evidence" value="ECO:0007669"/>
    <property type="project" value="UniProtKB-UniRule"/>
</dbReference>
<evidence type="ECO:0000313" key="10">
    <source>
        <dbReference type="EMBL" id="HIU30002.1"/>
    </source>
</evidence>
<dbReference type="PIRSF" id="PIRSF005719">
    <property type="entry name" value="SMC"/>
    <property type="match status" value="1"/>
</dbReference>
<proteinExistence type="inferred from homology"/>
<feature type="domain" description="SMC hinge" evidence="9">
    <location>
        <begin position="525"/>
        <end position="644"/>
    </location>
</feature>
<dbReference type="InterPro" id="IPR036277">
    <property type="entry name" value="SMC_hinge_sf"/>
</dbReference>
<dbReference type="SUPFAM" id="SSF75553">
    <property type="entry name" value="Smc hinge domain"/>
    <property type="match status" value="1"/>
</dbReference>
<dbReference type="GO" id="GO:0006260">
    <property type="term" value="P:DNA replication"/>
    <property type="evidence" value="ECO:0007669"/>
    <property type="project" value="UniProtKB-UniRule"/>
</dbReference>
<name>A0A9D1I8V6_9CLOT</name>
<dbReference type="GO" id="GO:0030261">
    <property type="term" value="P:chromosome condensation"/>
    <property type="evidence" value="ECO:0007669"/>
    <property type="project" value="InterPro"/>
</dbReference>
<evidence type="ECO:0000256" key="7">
    <source>
        <dbReference type="HAMAP-Rule" id="MF_01894"/>
    </source>
</evidence>
<dbReference type="InterPro" id="IPR024704">
    <property type="entry name" value="SMC"/>
</dbReference>
<dbReference type="Gene3D" id="3.40.50.300">
    <property type="entry name" value="P-loop containing nucleotide triphosphate hydrolases"/>
    <property type="match status" value="2"/>
</dbReference>
<dbReference type="GO" id="GO:0007062">
    <property type="term" value="P:sister chromatid cohesion"/>
    <property type="evidence" value="ECO:0007669"/>
    <property type="project" value="InterPro"/>
</dbReference>
<sequence length="1191" mass="134707">MYLKRLEMQGFKSFVDKTVLDFNKGITAVVGPNGSGKSNISDAVKWVLGEQSPKTLRGSRMEDVIFSGTENRKPVGMAEVSLVMDNEDRFLNIDFSEVKITRRLYRSGDSEYLINNAQCRMKDIHLLFADTGIGKDGYSLIGQGRVDEILNSKSEDRRNIFEDASGIMKYRMRKQESERKLNLTEQNLLRVGDIVSELAQQLKPLEKQAETAKKYLDYKYELRGIEVGVLVDGIDFAEERLKKIIDDIEILTQDRTEAEKSLERIRRENSEKTEKAGLLSGLINASKEKSYALEKKIERLKSEMEINREKIKSAEENKNRLTAEREQQKQRNGAYELRIEETERERSEAQKTLEAELAEMEALQEEYRADFKASEEIRKEVSAASEAILEIKLQQGNTRSAAESYQKQIEMITDRKNAIEEELAVLDSSTAIAAEEIEAAEENRQKTEESLEDAKQLYKNKTEALETAKSGEKKESERASALSARLQGDTARLKAIREMEADYEGYAYSVKKVLSLCKSNPDFGRGICGAVAQILRVPAEYETAIETALGQAYQNIVTETEEDAQKAIEYLKKGRYGRATFLPLTAVNGRPLDPETVRMLERAEGFLGTASGLVQFDGKYKKAVESLLGRAAVFDRLDHALLFAGRTRYAVMCVTLDGDILRTSGAITGGSTEKGRASAGTLSRTREIPELEKAVAENGALLTRIRKTVDSYQTSAQGIEKEREALMKEMRALEVSLSQWTAKCTAMRDRQAGETARRERLVAELKLQISNMLDARRAIESAEETQAQLAEEQSKAEERLRLADLRREEAERFLEAKNQSLMERRVKEADLRARLQKAEEDRKRYELSLSEGKEQIEYCSLQIQDCETAVRQLENSNTENEISIAGISDERQAEAETQRNYEEMKREIDAELGGMLGRITEISEQIARCTDHLNQAEIKKVREESEINANKNRLWEEYELAYSAAKELTGGKRTENYTEASRRIKELKTSIKALGAVNVNAVEEYESTKERYTFLSAQMEDLGEAKAKLQKVISDLNAVMRRQFSEQFRLIRENFKEVFRQLFGGGKADIVLDETQDILECGIEIQAQPPGKKLQNMLLLSGGERALTAIALLFGILKMHPSPFCLLDEIEAALDDANVYRLSEYLRQIDGGTQFILITHRKGTMENAGSLYGVTMEEKGISKVISLRMDS</sequence>
<dbReference type="SUPFAM" id="SSF52540">
    <property type="entry name" value="P-loop containing nucleoside triphosphate hydrolases"/>
    <property type="match status" value="1"/>
</dbReference>
<comment type="domain">
    <text evidence="7">Contains large globular domains required for ATP hydrolysis at each terminus and a third globular domain forming a flexible hinge near the middle of the molecule. These domains are separated by coiled-coil structures.</text>
</comment>
<feature type="coiled-coil region" evidence="7">
    <location>
        <begin position="772"/>
        <end position="855"/>
    </location>
</feature>
<dbReference type="Pfam" id="PF02463">
    <property type="entry name" value="SMC_N"/>
    <property type="match status" value="1"/>
</dbReference>
<evidence type="ECO:0000256" key="6">
    <source>
        <dbReference type="ARBA" id="ARBA00023125"/>
    </source>
</evidence>
<keyword evidence="6 7" id="KW-0238">DNA-binding</keyword>
<comment type="function">
    <text evidence="7">Required for chromosome condensation and partitioning.</text>
</comment>
<evidence type="ECO:0000313" key="11">
    <source>
        <dbReference type="Proteomes" id="UP000824089"/>
    </source>
</evidence>
<dbReference type="GO" id="GO:0005694">
    <property type="term" value="C:chromosome"/>
    <property type="evidence" value="ECO:0007669"/>
    <property type="project" value="InterPro"/>
</dbReference>
<comment type="similarity">
    <text evidence="7">Belongs to the SMC family.</text>
</comment>
<feature type="coiled-coil region" evidence="7">
    <location>
        <begin position="709"/>
        <end position="743"/>
    </location>
</feature>
<keyword evidence="3 7" id="KW-0547">Nucleotide-binding</keyword>
<dbReference type="InterPro" id="IPR011890">
    <property type="entry name" value="SMC_prok"/>
</dbReference>
<dbReference type="Pfam" id="PF06470">
    <property type="entry name" value="SMC_hinge"/>
    <property type="match status" value="1"/>
</dbReference>
<dbReference type="SMART" id="SM00968">
    <property type="entry name" value="SMC_hinge"/>
    <property type="match status" value="1"/>
</dbReference>
<evidence type="ECO:0000256" key="2">
    <source>
        <dbReference type="ARBA" id="ARBA00022490"/>
    </source>
</evidence>
<evidence type="ECO:0000256" key="3">
    <source>
        <dbReference type="ARBA" id="ARBA00022741"/>
    </source>
</evidence>
<evidence type="ECO:0000259" key="9">
    <source>
        <dbReference type="SMART" id="SM00968"/>
    </source>
</evidence>
<feature type="coiled-coil region" evidence="7">
    <location>
        <begin position="402"/>
        <end position="468"/>
    </location>
</feature>
<reference evidence="10" key="2">
    <citation type="journal article" date="2021" name="PeerJ">
        <title>Extensive microbial diversity within the chicken gut microbiome revealed by metagenomics and culture.</title>
        <authorList>
            <person name="Gilroy R."/>
            <person name="Ravi A."/>
            <person name="Getino M."/>
            <person name="Pursley I."/>
            <person name="Horton D.L."/>
            <person name="Alikhan N.F."/>
            <person name="Baker D."/>
            <person name="Gharbi K."/>
            <person name="Hall N."/>
            <person name="Watson M."/>
            <person name="Adriaenssens E.M."/>
            <person name="Foster-Nyarko E."/>
            <person name="Jarju S."/>
            <person name="Secka A."/>
            <person name="Antonio M."/>
            <person name="Oren A."/>
            <person name="Chaudhuri R.R."/>
            <person name="La Ragione R."/>
            <person name="Hildebrand F."/>
            <person name="Pallen M.J."/>
        </authorList>
    </citation>
    <scope>NUCLEOTIDE SEQUENCE</scope>
    <source>
        <strain evidence="10">CHK195-4489</strain>
    </source>
</reference>
<dbReference type="PANTHER" id="PTHR43977">
    <property type="entry name" value="STRUCTURAL MAINTENANCE OF CHROMOSOMES PROTEIN 3"/>
    <property type="match status" value="1"/>
</dbReference>
<accession>A0A9D1I8V6</accession>
<comment type="subcellular location">
    <subcellularLocation>
        <location evidence="1 7">Cytoplasm</location>
    </subcellularLocation>
</comment>
<gene>
    <name evidence="7 10" type="primary">smc</name>
    <name evidence="10" type="ORF">IAD50_06885</name>
</gene>
<dbReference type="FunFam" id="3.40.50.300:FF:000984">
    <property type="entry name" value="Chromosome partition protein Smc"/>
    <property type="match status" value="1"/>
</dbReference>
<keyword evidence="4 7" id="KW-0067">ATP-binding</keyword>
<reference evidence="10" key="1">
    <citation type="submission" date="2020-10" db="EMBL/GenBank/DDBJ databases">
        <authorList>
            <person name="Gilroy R."/>
        </authorList>
    </citation>
    <scope>NUCLEOTIDE SEQUENCE</scope>
    <source>
        <strain evidence="10">CHK195-4489</strain>
    </source>
</reference>
<feature type="coiled-coil region" evidence="7">
    <location>
        <begin position="887"/>
        <end position="953"/>
    </location>
</feature>
<evidence type="ECO:0000256" key="8">
    <source>
        <dbReference type="SAM" id="MobiDB-lite"/>
    </source>
</evidence>
<dbReference type="NCBIfam" id="TIGR02168">
    <property type="entry name" value="SMC_prok_B"/>
    <property type="match status" value="1"/>
</dbReference>
<dbReference type="Gene3D" id="1.20.1060.20">
    <property type="match status" value="1"/>
</dbReference>
<protein>
    <recommendedName>
        <fullName evidence="7">Chromosome partition protein Smc</fullName>
    </recommendedName>
</protein>
<dbReference type="InterPro" id="IPR003395">
    <property type="entry name" value="RecF/RecN/SMC_N"/>
</dbReference>
<dbReference type="GO" id="GO:0003677">
    <property type="term" value="F:DNA binding"/>
    <property type="evidence" value="ECO:0007669"/>
    <property type="project" value="UniProtKB-UniRule"/>
</dbReference>
<evidence type="ECO:0000256" key="5">
    <source>
        <dbReference type="ARBA" id="ARBA00023054"/>
    </source>
</evidence>
<dbReference type="Proteomes" id="UP000824089">
    <property type="component" value="Unassembled WGS sequence"/>
</dbReference>
<feature type="compositionally biased region" description="Basic and acidic residues" evidence="8">
    <location>
        <begin position="317"/>
        <end position="329"/>
    </location>
</feature>
<evidence type="ECO:0000256" key="1">
    <source>
        <dbReference type="ARBA" id="ARBA00004496"/>
    </source>
</evidence>
<feature type="binding site" evidence="7">
    <location>
        <begin position="32"/>
        <end position="39"/>
    </location>
    <ligand>
        <name>ATP</name>
        <dbReference type="ChEBI" id="CHEBI:30616"/>
    </ligand>
</feature>
<dbReference type="GO" id="GO:0005737">
    <property type="term" value="C:cytoplasm"/>
    <property type="evidence" value="ECO:0007669"/>
    <property type="project" value="UniProtKB-SubCell"/>
</dbReference>
<dbReference type="EMBL" id="DVMM01000143">
    <property type="protein sequence ID" value="HIU30002.1"/>
    <property type="molecule type" value="Genomic_DNA"/>
</dbReference>
<keyword evidence="2 7" id="KW-0963">Cytoplasm</keyword>
<dbReference type="InterPro" id="IPR010935">
    <property type="entry name" value="SMC_hinge"/>
</dbReference>
<dbReference type="Gene3D" id="3.30.70.1620">
    <property type="match status" value="1"/>
</dbReference>
<keyword evidence="5 7" id="KW-0175">Coiled coil</keyword>